<accession>A0ABP1G435</accession>
<dbReference type="SUPFAM" id="SSF51735">
    <property type="entry name" value="NAD(P)-binding Rossmann-fold domains"/>
    <property type="match status" value="1"/>
</dbReference>
<comment type="catalytic activity">
    <reaction evidence="7">
        <text>chlorophyllide a + NADP(+) = protochlorophyllide a + NADPH + H(+)</text>
        <dbReference type="Rhea" id="RHEA:11132"/>
        <dbReference type="ChEBI" id="CHEBI:15378"/>
        <dbReference type="ChEBI" id="CHEBI:57783"/>
        <dbReference type="ChEBI" id="CHEBI:58349"/>
        <dbReference type="ChEBI" id="CHEBI:83348"/>
        <dbReference type="ChEBI" id="CHEBI:83350"/>
        <dbReference type="EC" id="1.3.1.33"/>
    </reaction>
</comment>
<comment type="function">
    <text evidence="7">Phototransformation of protochlorophyllide (Pchlide) to chlorophyllide (Chlide).</text>
</comment>
<keyword evidence="7" id="KW-0150">Chloroplast</keyword>
<dbReference type="InterPro" id="IPR002347">
    <property type="entry name" value="SDR_fam"/>
</dbReference>
<keyword evidence="10" id="KW-1185">Reference proteome</keyword>
<dbReference type="InterPro" id="IPR005979">
    <property type="entry name" value="Prochl_reduct"/>
</dbReference>
<comment type="pathway">
    <text evidence="1 7">Porphyrin-containing compound metabolism; chlorophyll biosynthesis.</text>
</comment>
<dbReference type="EC" id="1.3.1.33" evidence="7"/>
<name>A0ABP1G435_9CHLO</name>
<evidence type="ECO:0000256" key="3">
    <source>
        <dbReference type="ARBA" id="ARBA00022531"/>
    </source>
</evidence>
<keyword evidence="7" id="KW-0934">Plastid</keyword>
<evidence type="ECO:0000313" key="10">
    <source>
        <dbReference type="Proteomes" id="UP001497392"/>
    </source>
</evidence>
<dbReference type="CDD" id="cd09810">
    <property type="entry name" value="LPOR_like_SDR_c_like"/>
    <property type="match status" value="1"/>
</dbReference>
<dbReference type="PANTHER" id="PTHR44419:SF19">
    <property type="entry name" value="PROTOCHLOROPHYLLIDE REDUCTASE A, CHLOROPLASTIC"/>
    <property type="match status" value="1"/>
</dbReference>
<feature type="region of interest" description="Disordered" evidence="8">
    <location>
        <begin position="69"/>
        <end position="91"/>
    </location>
</feature>
<evidence type="ECO:0000256" key="2">
    <source>
        <dbReference type="ARBA" id="ARBA00005821"/>
    </source>
</evidence>
<dbReference type="InterPro" id="IPR036291">
    <property type="entry name" value="NAD(P)-bd_dom_sf"/>
</dbReference>
<evidence type="ECO:0000256" key="4">
    <source>
        <dbReference type="ARBA" id="ARBA00022857"/>
    </source>
</evidence>
<keyword evidence="3 7" id="KW-0602">Photosynthesis</keyword>
<evidence type="ECO:0000313" key="9">
    <source>
        <dbReference type="EMBL" id="CAL5226985.1"/>
    </source>
</evidence>
<dbReference type="Gene3D" id="3.40.50.720">
    <property type="entry name" value="NAD(P)-binding Rossmann-like Domain"/>
    <property type="match status" value="1"/>
</dbReference>
<evidence type="ECO:0000256" key="6">
    <source>
        <dbReference type="ARBA" id="ARBA00023171"/>
    </source>
</evidence>
<proteinExistence type="inferred from homology"/>
<organism evidence="9 10">
    <name type="scientific">Coccomyxa viridis</name>
    <dbReference type="NCBI Taxonomy" id="1274662"/>
    <lineage>
        <taxon>Eukaryota</taxon>
        <taxon>Viridiplantae</taxon>
        <taxon>Chlorophyta</taxon>
        <taxon>core chlorophytes</taxon>
        <taxon>Trebouxiophyceae</taxon>
        <taxon>Trebouxiophyceae incertae sedis</taxon>
        <taxon>Coccomyxaceae</taxon>
        <taxon>Coccomyxa</taxon>
    </lineage>
</organism>
<dbReference type="Proteomes" id="UP001497392">
    <property type="component" value="Unassembled WGS sequence"/>
</dbReference>
<protein>
    <recommendedName>
        <fullName evidence="7">NADPH-protochlorophyllide oxidoreductase</fullName>
        <ecNumber evidence="7">1.3.1.33</ecNumber>
    </recommendedName>
</protein>
<comment type="similarity">
    <text evidence="2 7">Belongs to the short-chain dehydrogenases/reductases (SDR) family. POR subfamily.</text>
</comment>
<reference evidence="9 10" key="1">
    <citation type="submission" date="2024-06" db="EMBL/GenBank/DDBJ databases">
        <authorList>
            <person name="Kraege A."/>
            <person name="Thomma B."/>
        </authorList>
    </citation>
    <scope>NUCLEOTIDE SEQUENCE [LARGE SCALE GENOMIC DNA]</scope>
</reference>
<sequence>MVASALMAHSIQAPALASSFSKSTACSTSAPLILQKASFKGLGMRAQRKASKQERLLVQSIAAAAATMEAAPARPTSQEPGKAPGKPATQKPTVVITGASSGLGLAAAKALGQDGDWHVIMACRDFSKAARAANAQGIPKENYTIMHLDLAAFDSVRQFVENFRSSGRRLDVLVCNAAVYLPTAKEPRYTADGYELSVATNHLGHFLLTNLLLEDIQNAPEDSLKRVVIVGSITGNTNTVAGNVPPKADLGDLRGLAAGLDGRHASMINGGDFDGAKAYKDSKVCNMLTVREMHRRLHEKTGITFSSLYPGCIAETGLFREHYKLFRTLFPPFQKYITKGYVSEDEAGRRLAQVVRDPKLSKSGTYWSWNNESESFENQVSDEVSDGEKGRKLFDISMKLLGLQEQA</sequence>
<comment type="subcellular location">
    <subcellularLocation>
        <location evidence="7">Plastid</location>
        <location evidence="7">Chloroplast</location>
    </subcellularLocation>
</comment>
<dbReference type="NCBIfam" id="TIGR01289">
    <property type="entry name" value="LPOR"/>
    <property type="match status" value="1"/>
</dbReference>
<evidence type="ECO:0000256" key="8">
    <source>
        <dbReference type="SAM" id="MobiDB-lite"/>
    </source>
</evidence>
<evidence type="ECO:0000256" key="5">
    <source>
        <dbReference type="ARBA" id="ARBA00023002"/>
    </source>
</evidence>
<keyword evidence="5 7" id="KW-0560">Oxidoreductase</keyword>
<dbReference type="EMBL" id="CAXHTA020000016">
    <property type="protein sequence ID" value="CAL5226985.1"/>
    <property type="molecule type" value="Genomic_DNA"/>
</dbReference>
<dbReference type="PANTHER" id="PTHR44419">
    <property type="entry name" value="PROTOCHLOROPHYLLIDE REDUCTASE C, CHLOROPLASTIC"/>
    <property type="match status" value="1"/>
</dbReference>
<comment type="caution">
    <text evidence="9">The sequence shown here is derived from an EMBL/GenBank/DDBJ whole genome shotgun (WGS) entry which is preliminary data.</text>
</comment>
<evidence type="ECO:0000256" key="1">
    <source>
        <dbReference type="ARBA" id="ARBA00005173"/>
    </source>
</evidence>
<gene>
    <name evidence="9" type="primary">g9871</name>
    <name evidence="9" type="ORF">VP750_LOCUS8891</name>
</gene>
<keyword evidence="4 7" id="KW-0521">NADP</keyword>
<dbReference type="PRINTS" id="PR00081">
    <property type="entry name" value="GDHRDH"/>
</dbReference>
<keyword evidence="6 7" id="KW-0149">Chlorophyll biosynthesis</keyword>
<keyword evidence="7" id="KW-0809">Transit peptide</keyword>
<dbReference type="Pfam" id="PF00106">
    <property type="entry name" value="adh_short"/>
    <property type="match status" value="1"/>
</dbReference>
<evidence type="ECO:0000256" key="7">
    <source>
        <dbReference type="RuleBase" id="RU365001"/>
    </source>
</evidence>